<comment type="similarity">
    <text evidence="2">Belongs to the lipid A palmitoyltransferase family.</text>
</comment>
<protein>
    <recommendedName>
        <fullName evidence="8">lipid IVA palmitoyltransferase</fullName>
        <ecNumber evidence="8">2.3.1.251</ecNumber>
    </recommendedName>
</protein>
<accession>A0A212JZ21</accession>
<dbReference type="Pfam" id="PF07017">
    <property type="entry name" value="PagP"/>
    <property type="match status" value="1"/>
</dbReference>
<dbReference type="NCBIfam" id="NF008271">
    <property type="entry name" value="PRK11045.1"/>
    <property type="match status" value="1"/>
</dbReference>
<name>A0A212JZ21_9DELT</name>
<dbReference type="Gene3D" id="2.40.160.20">
    <property type="match status" value="1"/>
</dbReference>
<keyword evidence="4 9" id="KW-0732">Signal</keyword>
<sequence>MIKLTFRIACLFLFLLLPLPCQAMQKMDAPESISWWQRFQNRVVETWNSPTYDLYVPLYTWHNRLAYDSDKIDKYNEYPWGIGFGKSMFDEDGDWHALYAMGFQDSHDMFEPIVGYAFQKNWRPSENSDWRVGGGFTLGITARQQYNYIPMPLPLPMAGIEYKNVALQAVYIPGTYNNGNVLFCWLRWQLN</sequence>
<evidence type="ECO:0000256" key="7">
    <source>
        <dbReference type="ARBA" id="ARBA00023315"/>
    </source>
</evidence>
<evidence type="ECO:0000256" key="9">
    <source>
        <dbReference type="SAM" id="SignalP"/>
    </source>
</evidence>
<feature type="chain" id="PRO_5039934625" description="lipid IVA palmitoyltransferase" evidence="9">
    <location>
        <begin position="24"/>
        <end position="191"/>
    </location>
</feature>
<feature type="signal peptide" evidence="9">
    <location>
        <begin position="1"/>
        <end position="23"/>
    </location>
</feature>
<keyword evidence="5" id="KW-0472">Membrane</keyword>
<dbReference type="AlphaFoldDB" id="A0A212JZ21"/>
<reference evidence="10" key="1">
    <citation type="submission" date="2016-04" db="EMBL/GenBank/DDBJ databases">
        <authorList>
            <person name="Evans L.H."/>
            <person name="Alamgir A."/>
            <person name="Owens N."/>
            <person name="Weber N.D."/>
            <person name="Virtaneva K."/>
            <person name="Barbian K."/>
            <person name="Babar A."/>
            <person name="Rosenke K."/>
        </authorList>
    </citation>
    <scope>NUCLEOTIDE SEQUENCE</scope>
    <source>
        <strain evidence="10">86</strain>
    </source>
</reference>
<dbReference type="GO" id="GO:0009245">
    <property type="term" value="P:lipid A biosynthetic process"/>
    <property type="evidence" value="ECO:0007669"/>
    <property type="project" value="UniProtKB-ARBA"/>
</dbReference>
<dbReference type="EMBL" id="FLUQ01000002">
    <property type="protein sequence ID" value="SBW04636.1"/>
    <property type="molecule type" value="Genomic_DNA"/>
</dbReference>
<dbReference type="InterPro" id="IPR009746">
    <property type="entry name" value="LipidA_acyl_PagP"/>
</dbReference>
<evidence type="ECO:0000256" key="5">
    <source>
        <dbReference type="ARBA" id="ARBA00023136"/>
    </source>
</evidence>
<evidence type="ECO:0000256" key="4">
    <source>
        <dbReference type="ARBA" id="ARBA00022729"/>
    </source>
</evidence>
<dbReference type="EC" id="2.3.1.251" evidence="8"/>
<dbReference type="InterPro" id="IPR011250">
    <property type="entry name" value="OMP/PagP_B-barrel"/>
</dbReference>
<evidence type="ECO:0000313" key="10">
    <source>
        <dbReference type="EMBL" id="SBW04636.1"/>
    </source>
</evidence>
<evidence type="ECO:0000256" key="1">
    <source>
        <dbReference type="ARBA" id="ARBA00004442"/>
    </source>
</evidence>
<evidence type="ECO:0000256" key="8">
    <source>
        <dbReference type="ARBA" id="ARBA00066376"/>
    </source>
</evidence>
<dbReference type="GO" id="GO:0009279">
    <property type="term" value="C:cell outer membrane"/>
    <property type="evidence" value="ECO:0007669"/>
    <property type="project" value="UniProtKB-SubCell"/>
</dbReference>
<dbReference type="HAMAP" id="MF_00837">
    <property type="entry name" value="PagP_transferase"/>
    <property type="match status" value="1"/>
</dbReference>
<evidence type="ECO:0000256" key="2">
    <source>
        <dbReference type="ARBA" id="ARBA00006368"/>
    </source>
</evidence>
<dbReference type="FunFam" id="2.40.160.20:FF:000002">
    <property type="entry name" value="Lipid A palmitoyltransferase PagP"/>
    <property type="match status" value="1"/>
</dbReference>
<keyword evidence="3 10" id="KW-0808">Transferase</keyword>
<gene>
    <name evidence="10" type="primary">pagP</name>
    <name evidence="10" type="ORF">KL86DPRO_20349</name>
</gene>
<organism evidence="10">
    <name type="scientific">uncultured delta proteobacterium</name>
    <dbReference type="NCBI Taxonomy" id="34034"/>
    <lineage>
        <taxon>Bacteria</taxon>
        <taxon>Deltaproteobacteria</taxon>
        <taxon>environmental samples</taxon>
    </lineage>
</organism>
<dbReference type="GO" id="GO:0016409">
    <property type="term" value="F:palmitoyltransferase activity"/>
    <property type="evidence" value="ECO:0007669"/>
    <property type="project" value="UniProtKB-ARBA"/>
</dbReference>
<evidence type="ECO:0000256" key="3">
    <source>
        <dbReference type="ARBA" id="ARBA00022679"/>
    </source>
</evidence>
<proteinExistence type="inferred from homology"/>
<keyword evidence="6" id="KW-0998">Cell outer membrane</keyword>
<comment type="subcellular location">
    <subcellularLocation>
        <location evidence="1">Cell outer membrane</location>
    </subcellularLocation>
</comment>
<evidence type="ECO:0000256" key="6">
    <source>
        <dbReference type="ARBA" id="ARBA00023237"/>
    </source>
</evidence>
<dbReference type="SUPFAM" id="SSF56925">
    <property type="entry name" value="OMPA-like"/>
    <property type="match status" value="1"/>
</dbReference>
<keyword evidence="7 10" id="KW-0012">Acyltransferase</keyword>